<sequence>ASSPLPSWQKPDISAEWQPERMVNWQPIRQTSRIQGSVWQQVHDSLQGGAAQLPEDLLGRFMRKASEATQKKSTEQKKSAATKRLLPSKQGLVADIHHALLTRKGIRNVLDLKWIIGPSGEAETQEDDVEDALPEELLEALLGLLGAAVGEERSLTAAGQSLKDGVQSEIFLRQILQSVPLQELQCRVQLCLDIARFPLKAADLESGLDLALSAAWSILDSRAVPILLEGILLLGNSVNASSKNLGGAVGVTLDSLTKLAHTRCLPAKQAGNKSKKASARAESALEVLACHLDEANEGFMKSLASDLDACHAAKDFDRTLMDGLVQELASQTRQMKKSLQADATSAQAAATSPARLSSFLEVADPKVAHLQDLLEEVDEATESLRQWFAEPSTSSLHDMLKVLSALRDMLPVSKPTAADAASRSRLYQNSETRKRRLREKAEKAPEKEAAVSLHVPDTQQISRDGDLAETTPEIVAAETQSNATASDAPEPEEAKAQVVERSAGDVGASLTATVSEAAPSSVLAQILSFRQGTVWIAWLFDWPCSIPLEGHRKFFEILQFNASEDAVDVKPEQALQRWRCQSPPFKFDVALGCHHTFAVRAMLLPSLDSPSPEAGALWVSAMSPLVTVDLRYYSNRPPRALPSAIQSGAHAEALASPGLPVVSEKTETETPSPCRGRVASSIGDFLQSLQASGGGSPPRRPSFRTDISVQTVLPGQTGSPSNIAAPTAPIAAVPSKEASVGASTSTGEAAPESHPAASEIPADKAAHSGESREKEAELSLPFDEDAVSPQSLPSRASGESWASEASLSDLDYADLSRLAQALRFPLPQSSTAGQTLQPTAGQCSVPRANSNSEQAESMEEIRNSVREESLDDISKQTARGDPKTSSSFKVPRAVSIFDQDTLDSMAEVLSNVQNVDRSQPVNADPGLQPSRSGELLDGEEVLAAAQRAFQKLQEKPCSACGGTGPPGVSLKVLYIIYYTIFCYNIIRIFSRSLLSWSSLAQAASV</sequence>
<dbReference type="Gene3D" id="1.20.58.2220">
    <property type="entry name" value="Formin, FH2 domain"/>
    <property type="match status" value="1"/>
</dbReference>
<dbReference type="InterPro" id="IPR042201">
    <property type="entry name" value="FH2_Formin_sf"/>
</dbReference>
<dbReference type="Proteomes" id="UP000601435">
    <property type="component" value="Unassembled WGS sequence"/>
</dbReference>
<dbReference type="OrthoDB" id="1104827at2759"/>
<evidence type="ECO:0000313" key="4">
    <source>
        <dbReference type="Proteomes" id="UP000601435"/>
    </source>
</evidence>
<dbReference type="PROSITE" id="PS51444">
    <property type="entry name" value="FH2"/>
    <property type="match status" value="1"/>
</dbReference>
<protein>
    <submittedName>
        <fullName evidence="3">ForE protein</fullName>
    </submittedName>
</protein>
<accession>A0A812JKR3</accession>
<feature type="region of interest" description="Disordered" evidence="1">
    <location>
        <begin position="479"/>
        <end position="501"/>
    </location>
</feature>
<name>A0A812JKR3_9DINO</name>
<feature type="region of interest" description="Disordered" evidence="1">
    <location>
        <begin position="829"/>
        <end position="887"/>
    </location>
</feature>
<evidence type="ECO:0000259" key="2">
    <source>
        <dbReference type="PROSITE" id="PS51444"/>
    </source>
</evidence>
<feature type="compositionally biased region" description="Polar residues" evidence="1">
    <location>
        <begin position="829"/>
        <end position="855"/>
    </location>
</feature>
<dbReference type="Pfam" id="PF02181">
    <property type="entry name" value="FH2"/>
    <property type="match status" value="1"/>
</dbReference>
<feature type="domain" description="FH2" evidence="2">
    <location>
        <begin position="10"/>
        <end position="439"/>
    </location>
</feature>
<feature type="compositionally biased region" description="Basic and acidic residues" evidence="1">
    <location>
        <begin position="439"/>
        <end position="449"/>
    </location>
</feature>
<feature type="compositionally biased region" description="Basic and acidic residues" evidence="1">
    <location>
        <begin position="859"/>
        <end position="882"/>
    </location>
</feature>
<dbReference type="SMART" id="SM00498">
    <property type="entry name" value="FH2"/>
    <property type="match status" value="1"/>
</dbReference>
<dbReference type="InterPro" id="IPR015425">
    <property type="entry name" value="FH2_Formin"/>
</dbReference>
<feature type="region of interest" description="Disordered" evidence="1">
    <location>
        <begin position="414"/>
        <end position="463"/>
    </location>
</feature>
<proteinExistence type="predicted"/>
<keyword evidence="4" id="KW-1185">Reference proteome</keyword>
<comment type="caution">
    <text evidence="3">The sequence shown here is derived from an EMBL/GenBank/DDBJ whole genome shotgun (WGS) entry which is preliminary data.</text>
</comment>
<organism evidence="3 4">
    <name type="scientific">Symbiodinium necroappetens</name>
    <dbReference type="NCBI Taxonomy" id="1628268"/>
    <lineage>
        <taxon>Eukaryota</taxon>
        <taxon>Sar</taxon>
        <taxon>Alveolata</taxon>
        <taxon>Dinophyceae</taxon>
        <taxon>Suessiales</taxon>
        <taxon>Symbiodiniaceae</taxon>
        <taxon>Symbiodinium</taxon>
    </lineage>
</organism>
<feature type="compositionally biased region" description="Basic and acidic residues" evidence="1">
    <location>
        <begin position="761"/>
        <end position="777"/>
    </location>
</feature>
<dbReference type="AlphaFoldDB" id="A0A812JKR3"/>
<evidence type="ECO:0000256" key="1">
    <source>
        <dbReference type="SAM" id="MobiDB-lite"/>
    </source>
</evidence>
<feature type="region of interest" description="Disordered" evidence="1">
    <location>
        <begin position="735"/>
        <end position="800"/>
    </location>
</feature>
<dbReference type="SUPFAM" id="SSF101447">
    <property type="entry name" value="Formin homology 2 domain (FH2 domain)"/>
    <property type="match status" value="1"/>
</dbReference>
<feature type="region of interest" description="Disordered" evidence="1">
    <location>
        <begin position="658"/>
        <end position="677"/>
    </location>
</feature>
<feature type="non-terminal residue" evidence="3">
    <location>
        <position position="1005"/>
    </location>
</feature>
<reference evidence="3" key="1">
    <citation type="submission" date="2021-02" db="EMBL/GenBank/DDBJ databases">
        <authorList>
            <person name="Dougan E. K."/>
            <person name="Rhodes N."/>
            <person name="Thang M."/>
            <person name="Chan C."/>
        </authorList>
    </citation>
    <scope>NUCLEOTIDE SEQUENCE</scope>
</reference>
<evidence type="ECO:0000313" key="3">
    <source>
        <dbReference type="EMBL" id="CAE7207934.1"/>
    </source>
</evidence>
<feature type="compositionally biased region" description="Low complexity" evidence="1">
    <location>
        <begin position="748"/>
        <end position="760"/>
    </location>
</feature>
<dbReference type="EMBL" id="CAJNJA010006254">
    <property type="protein sequence ID" value="CAE7207934.1"/>
    <property type="molecule type" value="Genomic_DNA"/>
</dbReference>
<gene>
    <name evidence="3" type="primary">forE</name>
    <name evidence="3" type="ORF">SNEC2469_LOCUS1908</name>
</gene>